<keyword evidence="3" id="KW-1185">Reference proteome</keyword>
<name>A0A7X3FJL6_9BACL</name>
<gene>
    <name evidence="2" type="ORF">EDM21_15405</name>
</gene>
<evidence type="ECO:0000313" key="3">
    <source>
        <dbReference type="Proteomes" id="UP000490800"/>
    </source>
</evidence>
<evidence type="ECO:0000313" key="2">
    <source>
        <dbReference type="EMBL" id="MVP00896.1"/>
    </source>
</evidence>
<dbReference type="Proteomes" id="UP000490800">
    <property type="component" value="Unassembled WGS sequence"/>
</dbReference>
<comment type="caution">
    <text evidence="2">The sequence shown here is derived from an EMBL/GenBank/DDBJ whole genome shotgun (WGS) entry which is preliminary data.</text>
</comment>
<accession>A0A7X3FJL6</accession>
<reference evidence="2 3" key="1">
    <citation type="journal article" date="2019" name="Microorganisms">
        <title>Paenibacillus lutrae sp. nov., A Chitinolytic Species Isolated from A River Otter in Castril Natural Park, Granada, Spain.</title>
        <authorList>
            <person name="Rodriguez M."/>
            <person name="Reina J.C."/>
            <person name="Bejar V."/>
            <person name="Llamas I."/>
        </authorList>
    </citation>
    <scope>NUCLEOTIDE SEQUENCE [LARGE SCALE GENOMIC DNA]</scope>
    <source>
        <strain evidence="2 3">N10</strain>
    </source>
</reference>
<protein>
    <submittedName>
        <fullName evidence="2">Uncharacterized protein</fullName>
    </submittedName>
</protein>
<feature type="compositionally biased region" description="Basic and acidic residues" evidence="1">
    <location>
        <begin position="46"/>
        <end position="57"/>
    </location>
</feature>
<sequence length="63" mass="7829">MFPHYYFLEKEMEQYNRDRDRKLHDYNRIGRFLHAVRPRKTGLPDQMKDMHAQDVPRKSRPVL</sequence>
<feature type="region of interest" description="Disordered" evidence="1">
    <location>
        <begin position="38"/>
        <end position="63"/>
    </location>
</feature>
<dbReference type="EMBL" id="RHLK01000008">
    <property type="protein sequence ID" value="MVP00896.1"/>
    <property type="molecule type" value="Genomic_DNA"/>
</dbReference>
<organism evidence="2 3">
    <name type="scientific">Paenibacillus lutrae</name>
    <dbReference type="NCBI Taxonomy" id="2078573"/>
    <lineage>
        <taxon>Bacteria</taxon>
        <taxon>Bacillati</taxon>
        <taxon>Bacillota</taxon>
        <taxon>Bacilli</taxon>
        <taxon>Bacillales</taxon>
        <taxon>Paenibacillaceae</taxon>
        <taxon>Paenibacillus</taxon>
    </lineage>
</organism>
<evidence type="ECO:0000256" key="1">
    <source>
        <dbReference type="SAM" id="MobiDB-lite"/>
    </source>
</evidence>
<dbReference type="AlphaFoldDB" id="A0A7X3FJL6"/>
<proteinExistence type="predicted"/>